<keyword evidence="2" id="KW-0472">Membrane</keyword>
<evidence type="ECO:0000256" key="1">
    <source>
        <dbReference type="SAM" id="Coils"/>
    </source>
</evidence>
<dbReference type="EMBL" id="SOBG01000003">
    <property type="protein sequence ID" value="TDT71563.1"/>
    <property type="molecule type" value="Genomic_DNA"/>
</dbReference>
<reference evidence="3 4" key="1">
    <citation type="submission" date="2019-03" db="EMBL/GenBank/DDBJ databases">
        <title>Genomic Encyclopedia of Type Strains, Phase IV (KMG-IV): sequencing the most valuable type-strain genomes for metagenomic binning, comparative biology and taxonomic classification.</title>
        <authorList>
            <person name="Goeker M."/>
        </authorList>
    </citation>
    <scope>NUCLEOTIDE SEQUENCE [LARGE SCALE GENOMIC DNA]</scope>
    <source>
        <strain evidence="3 4">DSM 100055</strain>
    </source>
</reference>
<evidence type="ECO:0000313" key="3">
    <source>
        <dbReference type="EMBL" id="TDT71563.1"/>
    </source>
</evidence>
<dbReference type="Proteomes" id="UP000294678">
    <property type="component" value="Unassembled WGS sequence"/>
</dbReference>
<keyword evidence="2" id="KW-1133">Transmembrane helix</keyword>
<dbReference type="RefSeq" id="WP_134112824.1">
    <property type="nucleotide sequence ID" value="NZ_SOBG01000003.1"/>
</dbReference>
<keyword evidence="2" id="KW-0812">Transmembrane</keyword>
<evidence type="ECO:0000256" key="2">
    <source>
        <dbReference type="SAM" id="Phobius"/>
    </source>
</evidence>
<evidence type="ECO:0000313" key="4">
    <source>
        <dbReference type="Proteomes" id="UP000294678"/>
    </source>
</evidence>
<keyword evidence="3" id="KW-0132">Cell division</keyword>
<dbReference type="GO" id="GO:0051301">
    <property type="term" value="P:cell division"/>
    <property type="evidence" value="ECO:0007669"/>
    <property type="project" value="UniProtKB-KW"/>
</dbReference>
<comment type="caution">
    <text evidence="3">The sequence shown here is derived from an EMBL/GenBank/DDBJ whole genome shotgun (WGS) entry which is preliminary data.</text>
</comment>
<keyword evidence="1" id="KW-0175">Coiled coil</keyword>
<accession>A0AA46I5T8</accession>
<feature type="coiled-coil region" evidence="1">
    <location>
        <begin position="34"/>
        <end position="61"/>
    </location>
</feature>
<protein>
    <submittedName>
        <fullName evidence="3">Cell division protein FtsL</fullName>
    </submittedName>
</protein>
<gene>
    <name evidence="3" type="ORF">EV215_0941</name>
</gene>
<sequence>MEEKKNKTLNNIIYILFIFFFLFGIGYTLTIIYKMQLMSENKKLNKKIDELNFEINKINLELDKKIDLKQIEIKAKKMLDMEISDEIIYVKINKEK</sequence>
<organism evidence="3 4">
    <name type="scientific">Hypnocyclicus thermotrophus</name>
    <dbReference type="NCBI Taxonomy" id="1627895"/>
    <lineage>
        <taxon>Bacteria</taxon>
        <taxon>Fusobacteriati</taxon>
        <taxon>Fusobacteriota</taxon>
        <taxon>Fusobacteriia</taxon>
        <taxon>Fusobacteriales</taxon>
        <taxon>Fusobacteriaceae</taxon>
        <taxon>Hypnocyclicus</taxon>
    </lineage>
</organism>
<keyword evidence="4" id="KW-1185">Reference proteome</keyword>
<feature type="transmembrane region" description="Helical" evidence="2">
    <location>
        <begin position="12"/>
        <end position="33"/>
    </location>
</feature>
<keyword evidence="3" id="KW-0131">Cell cycle</keyword>
<dbReference type="AlphaFoldDB" id="A0AA46I5T8"/>
<proteinExistence type="predicted"/>
<name>A0AA46I5T8_9FUSO</name>